<sequence length="189" mass="21857">DIHHALSFDQLHAFNNELFVDHLLEEIKDRILKLGPTFGQEVDELLEAFLSWKDLYHFKQGFMDVSFTNGQKYDALTKQLIFIVHAIFTAAKDSLHIYMELDVYASLPLHTSDSLQDGQVRIPILASLIEVCQCQANFPKAYAHQHLFDNIEAKGITLNYNMKPNESMHSSLKELYQCHMNFKNIDEQV</sequence>
<proteinExistence type="predicted"/>
<reference evidence="1" key="1">
    <citation type="submission" date="2023-06" db="EMBL/GenBank/DDBJ databases">
        <authorList>
            <consortium name="Lawrence Berkeley National Laboratory"/>
            <person name="Ahrendt S."/>
            <person name="Sahu N."/>
            <person name="Indic B."/>
            <person name="Wong-Bajracharya J."/>
            <person name="Merenyi Z."/>
            <person name="Ke H.-M."/>
            <person name="Monk M."/>
            <person name="Kocsube S."/>
            <person name="Drula E."/>
            <person name="Lipzen A."/>
            <person name="Balint B."/>
            <person name="Henrissat B."/>
            <person name="Andreopoulos B."/>
            <person name="Martin F.M."/>
            <person name="Harder C.B."/>
            <person name="Rigling D."/>
            <person name="Ford K.L."/>
            <person name="Foster G.D."/>
            <person name="Pangilinan J."/>
            <person name="Papanicolaou A."/>
            <person name="Barry K."/>
            <person name="LaButti K."/>
            <person name="Viragh M."/>
            <person name="Koriabine M."/>
            <person name="Yan M."/>
            <person name="Riley R."/>
            <person name="Champramary S."/>
            <person name="Plett K.L."/>
            <person name="Tsai I.J."/>
            <person name="Slot J."/>
            <person name="Sipos G."/>
            <person name="Plett J."/>
            <person name="Nagy L.G."/>
            <person name="Grigoriev I.V."/>
        </authorList>
    </citation>
    <scope>NUCLEOTIDE SEQUENCE</scope>
    <source>
        <strain evidence="1">HWK02</strain>
    </source>
</reference>
<name>A0AA39Q027_9AGAR</name>
<evidence type="ECO:0000313" key="2">
    <source>
        <dbReference type="Proteomes" id="UP001175228"/>
    </source>
</evidence>
<gene>
    <name evidence="1" type="ORF">EDD18DRAFT_1078028</name>
</gene>
<evidence type="ECO:0000313" key="1">
    <source>
        <dbReference type="EMBL" id="KAK0493757.1"/>
    </source>
</evidence>
<keyword evidence="2" id="KW-1185">Reference proteome</keyword>
<protein>
    <submittedName>
        <fullName evidence="1">Uncharacterized protein</fullName>
    </submittedName>
</protein>
<accession>A0AA39Q027</accession>
<dbReference type="Proteomes" id="UP001175228">
    <property type="component" value="Unassembled WGS sequence"/>
</dbReference>
<dbReference type="EMBL" id="JAUEPU010000023">
    <property type="protein sequence ID" value="KAK0493757.1"/>
    <property type="molecule type" value="Genomic_DNA"/>
</dbReference>
<dbReference type="AlphaFoldDB" id="A0AA39Q027"/>
<organism evidence="1 2">
    <name type="scientific">Armillaria luteobubalina</name>
    <dbReference type="NCBI Taxonomy" id="153913"/>
    <lineage>
        <taxon>Eukaryota</taxon>
        <taxon>Fungi</taxon>
        <taxon>Dikarya</taxon>
        <taxon>Basidiomycota</taxon>
        <taxon>Agaricomycotina</taxon>
        <taxon>Agaricomycetes</taxon>
        <taxon>Agaricomycetidae</taxon>
        <taxon>Agaricales</taxon>
        <taxon>Marasmiineae</taxon>
        <taxon>Physalacriaceae</taxon>
        <taxon>Armillaria</taxon>
    </lineage>
</organism>
<feature type="non-terminal residue" evidence="1">
    <location>
        <position position="189"/>
    </location>
</feature>
<comment type="caution">
    <text evidence="1">The sequence shown here is derived from an EMBL/GenBank/DDBJ whole genome shotgun (WGS) entry which is preliminary data.</text>
</comment>